<dbReference type="Pfam" id="PF01476">
    <property type="entry name" value="LysM"/>
    <property type="match status" value="13"/>
</dbReference>
<feature type="domain" description="LysM" evidence="3">
    <location>
        <begin position="366"/>
        <end position="409"/>
    </location>
</feature>
<feature type="region of interest" description="Disordered" evidence="1">
    <location>
        <begin position="644"/>
        <end position="663"/>
    </location>
</feature>
<feature type="signal peptide" evidence="2">
    <location>
        <begin position="1"/>
        <end position="21"/>
    </location>
</feature>
<reference evidence="4 5" key="1">
    <citation type="submission" date="2017-09" db="EMBL/GenBank/DDBJ databases">
        <title>Complete genome sequence of Oxytococcus suis strain ZY16052.</title>
        <authorList>
            <person name="Li F."/>
        </authorList>
    </citation>
    <scope>NUCLEOTIDE SEQUENCE [LARGE SCALE GENOMIC DNA]</scope>
    <source>
        <strain evidence="4 5">ZY16052</strain>
    </source>
</reference>
<dbReference type="SMART" id="SM00257">
    <property type="entry name" value="LysM"/>
    <property type="match status" value="13"/>
</dbReference>
<feature type="domain" description="LysM" evidence="3">
    <location>
        <begin position="602"/>
        <end position="645"/>
    </location>
</feature>
<dbReference type="SUPFAM" id="SSF54106">
    <property type="entry name" value="LysM domain"/>
    <property type="match status" value="13"/>
</dbReference>
<protein>
    <recommendedName>
        <fullName evidence="3">LysM domain-containing protein</fullName>
    </recommendedName>
</protein>
<evidence type="ECO:0000256" key="2">
    <source>
        <dbReference type="SAM" id="SignalP"/>
    </source>
</evidence>
<feature type="domain" description="LysM" evidence="3">
    <location>
        <begin position="721"/>
        <end position="764"/>
    </location>
</feature>
<feature type="region of interest" description="Disordered" evidence="1">
    <location>
        <begin position="100"/>
        <end position="127"/>
    </location>
</feature>
<accession>A0A347WI32</accession>
<organism evidence="4 5">
    <name type="scientific">Suicoccus acidiformans</name>
    <dbReference type="NCBI Taxonomy" id="2036206"/>
    <lineage>
        <taxon>Bacteria</taxon>
        <taxon>Bacillati</taxon>
        <taxon>Bacillota</taxon>
        <taxon>Bacilli</taxon>
        <taxon>Lactobacillales</taxon>
        <taxon>Aerococcaceae</taxon>
        <taxon>Suicoccus</taxon>
    </lineage>
</organism>
<dbReference type="InterPro" id="IPR036779">
    <property type="entry name" value="LysM_dom_sf"/>
</dbReference>
<dbReference type="RefSeq" id="WP_118989663.1">
    <property type="nucleotide sequence ID" value="NZ_CP023434.1"/>
</dbReference>
<dbReference type="OrthoDB" id="9763643at2"/>
<feature type="domain" description="LysM" evidence="3">
    <location>
        <begin position="484"/>
        <end position="527"/>
    </location>
</feature>
<proteinExistence type="predicted"/>
<dbReference type="Proteomes" id="UP000263232">
    <property type="component" value="Chromosome"/>
</dbReference>
<gene>
    <name evidence="4" type="ORF">CL176_01110</name>
</gene>
<feature type="domain" description="LysM" evidence="3">
    <location>
        <begin position="248"/>
        <end position="291"/>
    </location>
</feature>
<dbReference type="PROSITE" id="PS51782">
    <property type="entry name" value="LYSM"/>
    <property type="match status" value="13"/>
</dbReference>
<keyword evidence="2" id="KW-0732">Signal</keyword>
<name>A0A347WI32_9LACT</name>
<feature type="domain" description="LysM" evidence="3">
    <location>
        <begin position="310"/>
        <end position="353"/>
    </location>
</feature>
<feature type="region of interest" description="Disordered" evidence="1">
    <location>
        <begin position="526"/>
        <end position="545"/>
    </location>
</feature>
<evidence type="ECO:0000256" key="1">
    <source>
        <dbReference type="SAM" id="MobiDB-lite"/>
    </source>
</evidence>
<feature type="region of interest" description="Disordered" evidence="1">
    <location>
        <begin position="228"/>
        <end position="248"/>
    </location>
</feature>
<evidence type="ECO:0000313" key="5">
    <source>
        <dbReference type="Proteomes" id="UP000263232"/>
    </source>
</evidence>
<feature type="domain" description="LysM" evidence="3">
    <location>
        <begin position="428"/>
        <end position="471"/>
    </location>
</feature>
<feature type="domain" description="LysM" evidence="3">
    <location>
        <begin position="546"/>
        <end position="589"/>
    </location>
</feature>
<feature type="domain" description="LysM" evidence="3">
    <location>
        <begin position="125"/>
        <end position="168"/>
    </location>
</feature>
<evidence type="ECO:0000313" key="4">
    <source>
        <dbReference type="EMBL" id="AXY24739.1"/>
    </source>
</evidence>
<feature type="domain" description="LysM" evidence="3">
    <location>
        <begin position="664"/>
        <end position="707"/>
    </location>
</feature>
<dbReference type="GO" id="GO:0008932">
    <property type="term" value="F:lytic endotransglycosylase activity"/>
    <property type="evidence" value="ECO:0007669"/>
    <property type="project" value="TreeGrafter"/>
</dbReference>
<feature type="compositionally biased region" description="Low complexity" evidence="1">
    <location>
        <begin position="234"/>
        <end position="248"/>
    </location>
</feature>
<feature type="compositionally biased region" description="Low complexity" evidence="1">
    <location>
        <begin position="105"/>
        <end position="118"/>
    </location>
</feature>
<keyword evidence="5" id="KW-1185">Reference proteome</keyword>
<feature type="domain" description="LysM" evidence="3">
    <location>
        <begin position="840"/>
        <end position="883"/>
    </location>
</feature>
<dbReference type="EMBL" id="CP023434">
    <property type="protein sequence ID" value="AXY24739.1"/>
    <property type="molecule type" value="Genomic_DNA"/>
</dbReference>
<dbReference type="Gene3D" id="3.10.350.10">
    <property type="entry name" value="LysM domain"/>
    <property type="match status" value="13"/>
</dbReference>
<feature type="chain" id="PRO_5039058564" description="LysM domain-containing protein" evidence="2">
    <location>
        <begin position="22"/>
        <end position="885"/>
    </location>
</feature>
<dbReference type="InterPro" id="IPR018392">
    <property type="entry name" value="LysM"/>
</dbReference>
<dbReference type="KEGG" id="abae:CL176_01110"/>
<sequence length="885" mass="96896">MKRKYVLLTSSMSLLAGLVLAVEPQTVHAQFVAPAETSPAYMDDKVVVPQNFDTTAEAIEYAKAHFDWKEHGNWYVRGDQNGGYVYFDRYVEPTGGEVVETPADQETSTPSTSGETPQTPAPSESTHTIAYGDTLWSIARKNNLTVQELKELNGLTSDNVPVGTQLKLSNTTSTQTPAPNTSTQTGGNYRVQAGDSLWKIAQANGTTVDELRRLNNIRGDFLQVGSQLKLPGQTSTTPSNDTPTSKDTTYTVKSGDYLYKIAGQYGVSVAQLKAWNNLTSNFLQVGDVLKVKQPVKPLTPKPDPVPASGRTHTIVAGDTLWDIARANHMTVKELMDLNGLTSTNLPIGTKLKLTSTTPTTPTQTAEQYTVKPGDYLYKIAKQYGVTVAQLKEWNNLTSNFLQVGDVLKVKQPVKPLTPKPDPAPASGRTHTIVAGDTLWDIARANHMTVKELMDLNGLTSTNLPIGTKLKLTSTTPTTPTQTAEQYTVKAGDYLYKIAKQYGVTVAQLKEWNNLTSDFLQVGDKLKVQKSSRKPSPTKPAPEAEHRTHTIVAGDTLWDIARANHMTVKELMDLNGLTSTNLPIGTKLKLTSTTPTTPTQTAEQYTVKPGDYLYKIAKQYGVTVAQLKEWNNLTSDFLQVGDKLKVQKSSRKPSPTKPAPEAEHRTHTIVAGDTLWDIARANHMTVKELMDLNGLTSTNLPIGTILRVNKDTKVPQPSQPSQTYTVKAGDYLYKIAKQYGVTVKQLKEWNNLRSNALQVGDKLTIKTANQGPVRPSQPQSGSNYTVKAGDYLYKIANQYGTTAAAIKRLNNLQSDALQIGDVLKIPAQSGGGSSQTNRQPVTYTVKSGDYLYKIANRYGVTVNQIKAWNNLSSDALQIGDKLVIRK</sequence>
<evidence type="ECO:0000259" key="3">
    <source>
        <dbReference type="PROSITE" id="PS51782"/>
    </source>
</evidence>
<dbReference type="PANTHER" id="PTHR33734:SF22">
    <property type="entry name" value="MEMBRANE-BOUND LYTIC MUREIN TRANSGLYCOSYLASE D"/>
    <property type="match status" value="1"/>
</dbReference>
<feature type="domain" description="LysM" evidence="3">
    <location>
        <begin position="187"/>
        <end position="230"/>
    </location>
</feature>
<feature type="domain" description="LysM" evidence="3">
    <location>
        <begin position="781"/>
        <end position="824"/>
    </location>
</feature>
<dbReference type="CDD" id="cd00118">
    <property type="entry name" value="LysM"/>
    <property type="match status" value="13"/>
</dbReference>
<dbReference type="AlphaFoldDB" id="A0A347WI32"/>
<dbReference type="PANTHER" id="PTHR33734">
    <property type="entry name" value="LYSM DOMAIN-CONTAINING GPI-ANCHORED PROTEIN 2"/>
    <property type="match status" value="1"/>
</dbReference>